<dbReference type="EMBL" id="BAAANF010000031">
    <property type="protein sequence ID" value="GAA1719176.1"/>
    <property type="molecule type" value="Genomic_DNA"/>
</dbReference>
<accession>A0ABP4V756</accession>
<name>A0ABP4V756_9ACTN</name>
<reference evidence="2" key="1">
    <citation type="journal article" date="2019" name="Int. J. Syst. Evol. Microbiol.">
        <title>The Global Catalogue of Microorganisms (GCM) 10K type strain sequencing project: providing services to taxonomists for standard genome sequencing and annotation.</title>
        <authorList>
            <consortium name="The Broad Institute Genomics Platform"/>
            <consortium name="The Broad Institute Genome Sequencing Center for Infectious Disease"/>
            <person name="Wu L."/>
            <person name="Ma J."/>
        </authorList>
    </citation>
    <scope>NUCLEOTIDE SEQUENCE [LARGE SCALE GENOMIC DNA]</scope>
    <source>
        <strain evidence="2">JCM 14307</strain>
    </source>
</reference>
<dbReference type="RefSeq" id="WP_344164906.1">
    <property type="nucleotide sequence ID" value="NZ_BAAANF010000031.1"/>
</dbReference>
<comment type="caution">
    <text evidence="1">The sequence shown here is derived from an EMBL/GenBank/DDBJ whole genome shotgun (WGS) entry which is preliminary data.</text>
</comment>
<evidence type="ECO:0000313" key="2">
    <source>
        <dbReference type="Proteomes" id="UP001500280"/>
    </source>
</evidence>
<proteinExistence type="predicted"/>
<sequence>MTARDFGGPFSVATHQVEALGTSFVAFVNALLDAEAAAAGLDGWQLSTTYRENIGDLGIDAGIRRAIKTRHIPAGDSAWQFKAGDLEPAKCKKELLRPDLKEPSAALDTVRAGGSYRLVLGADLTPAKVTKRRKALEEAAASKGITATPGMFEVLPANVLASWAEEHPAIAVSPLLGGIGNGAMPLDQWSRADRLSNTWQMSSSRAEIATQLDKFVSGRRVPDLRLEGVSGIGKTRAVLEALRSRPYAKLVAYLPAHSSAPEGLLHQLQFQQRPTILVIDECEARQHEQLAGMLTAKSPVRLITIGHPTGYRGRSEPLVIEALEEHAVASVIKTARPNLSAEHRAFAAASSAGNPRLAQVFADAFSQNPKATVDELINQDIIETYITADLPKANNRLAYYVVALVPSVSIGGDANVLGELASALPVTEIELRQALAHLDELGLVSSVSSIERPDFRICRITPHPLAVHLARRAWDTLTTEILNDLLPAAASGDLLDALVQRVAELGSSDVTGAAIRHILRSEELLEDLRPNGSHEYGTLLSNLAAIAPDAVCDLVEQEINASPEDELLDLLEQWEAAQGALDRLAWSTTTFRRAADLVRRIARTAPIEDPNKPSPAVVGLEDLEGQDPFVIRFTNLFGTILPNTAAPPEARLRYLRATQVSTDLRDRRLTVLAASRAVQPDETAFGSLHSQGTMLIESRGMPTTWGAVWDYKAEAIAILGALANDIDPATANSAVTCLAQAAGELLETDVLTAALVPVLARLTVTQLRPIRTAISELRLLHRDSQDQRILKNLETLETSLPAPTPEETVEYLADVNPSHDIDGEHYYPQLQAAVGCVDQAGRVNLLLSILRRQPRGLFAIGRILGEVTGEDETVEATLVELARTDAAPLLGYLYALEQRQSGAYDRFLDARAGAGLDASRRLYITVRGPHCPKAAARVLHLSADLEPAHGARTMLAWKVSDEDLKKLLEDWLPRLSTQEDYNAVVDCVHQMLYARPPWIETVDPVVADLVSRCRQFPKLFHEEWDWNRLALRQLTKQPGVLADLLIELIEAGRFQIGVRGPDDHKLLPACVAATQPGAWLRLMNGVAAESHHYVREAGRWLGEAADVETAEGWVGDDVGKARALAAVTDLRTQFGPVARFLITRFGHDADVTSMMADSLVAGRWIEEEAAELKAELEVFVQRVTDTDPVVLKQWAETTAERLREEIARVAAWRARR</sequence>
<keyword evidence="2" id="KW-1185">Reference proteome</keyword>
<protein>
    <recommendedName>
        <fullName evidence="3">ATP-binding protein</fullName>
    </recommendedName>
</protein>
<evidence type="ECO:0000313" key="1">
    <source>
        <dbReference type="EMBL" id="GAA1719176.1"/>
    </source>
</evidence>
<organism evidence="1 2">
    <name type="scientific">Kribbella yunnanensis</name>
    <dbReference type="NCBI Taxonomy" id="190194"/>
    <lineage>
        <taxon>Bacteria</taxon>
        <taxon>Bacillati</taxon>
        <taxon>Actinomycetota</taxon>
        <taxon>Actinomycetes</taxon>
        <taxon>Propionibacteriales</taxon>
        <taxon>Kribbellaceae</taxon>
        <taxon>Kribbella</taxon>
    </lineage>
</organism>
<dbReference type="Proteomes" id="UP001500280">
    <property type="component" value="Unassembled WGS sequence"/>
</dbReference>
<dbReference type="InterPro" id="IPR027417">
    <property type="entry name" value="P-loop_NTPase"/>
</dbReference>
<gene>
    <name evidence="1" type="ORF">GCM10009745_80160</name>
</gene>
<evidence type="ECO:0008006" key="3">
    <source>
        <dbReference type="Google" id="ProtNLM"/>
    </source>
</evidence>
<dbReference type="SUPFAM" id="SSF52540">
    <property type="entry name" value="P-loop containing nucleoside triphosphate hydrolases"/>
    <property type="match status" value="1"/>
</dbReference>